<evidence type="ECO:0000256" key="7">
    <source>
        <dbReference type="ARBA" id="ARBA00023163"/>
    </source>
</evidence>
<feature type="domain" description="C2H2-type" evidence="10">
    <location>
        <begin position="155"/>
        <end position="179"/>
    </location>
</feature>
<comment type="subcellular location">
    <subcellularLocation>
        <location evidence="1">Nucleus</location>
    </subcellularLocation>
</comment>
<evidence type="ECO:0000256" key="2">
    <source>
        <dbReference type="ARBA" id="ARBA00022723"/>
    </source>
</evidence>
<evidence type="ECO:0000256" key="6">
    <source>
        <dbReference type="ARBA" id="ARBA00023015"/>
    </source>
</evidence>
<dbReference type="Pfam" id="PF00096">
    <property type="entry name" value="zf-C2H2"/>
    <property type="match status" value="2"/>
</dbReference>
<feature type="domain" description="C2H2-type" evidence="10">
    <location>
        <begin position="283"/>
        <end position="310"/>
    </location>
</feature>
<accession>A0ABM1B9J0</accession>
<keyword evidence="2" id="KW-0479">Metal-binding</keyword>
<feature type="domain" description="C2H2-type" evidence="10">
    <location>
        <begin position="14"/>
        <end position="41"/>
    </location>
</feature>
<dbReference type="Gene3D" id="3.30.160.60">
    <property type="entry name" value="Classic Zinc Finger"/>
    <property type="match status" value="8"/>
</dbReference>
<keyword evidence="3" id="KW-0677">Repeat</keyword>
<keyword evidence="8" id="KW-0539">Nucleus</keyword>
<dbReference type="GeneID" id="106462227"/>
<dbReference type="Pfam" id="PF12756">
    <property type="entry name" value="zf-C2H2_2"/>
    <property type="match status" value="1"/>
</dbReference>
<dbReference type="SUPFAM" id="SSF57667">
    <property type="entry name" value="beta-beta-alpha zinc fingers"/>
    <property type="match status" value="6"/>
</dbReference>
<dbReference type="PANTHER" id="PTHR47772">
    <property type="entry name" value="ZINC FINGER PROTEIN 200"/>
    <property type="match status" value="1"/>
</dbReference>
<name>A0ABM1B9J0_LIMPO</name>
<feature type="domain" description="C2H2-type" evidence="10">
    <location>
        <begin position="226"/>
        <end position="253"/>
    </location>
</feature>
<dbReference type="SMART" id="SM00355">
    <property type="entry name" value="ZnF_C2H2"/>
    <property type="match status" value="11"/>
</dbReference>
<feature type="domain" description="C2H2-type" evidence="10">
    <location>
        <begin position="94"/>
        <end position="125"/>
    </location>
</feature>
<evidence type="ECO:0000313" key="12">
    <source>
        <dbReference type="RefSeq" id="XP_013777580.2"/>
    </source>
</evidence>
<keyword evidence="4 9" id="KW-0863">Zinc-finger</keyword>
<gene>
    <name evidence="12" type="primary">LOC106462227</name>
</gene>
<dbReference type="PANTHER" id="PTHR47772:SF13">
    <property type="entry name" value="GASTRULA ZINC FINGER PROTEIN XLCGF49.1-LIKE-RELATED"/>
    <property type="match status" value="1"/>
</dbReference>
<evidence type="ECO:0000313" key="11">
    <source>
        <dbReference type="Proteomes" id="UP000694941"/>
    </source>
</evidence>
<feature type="domain" description="C2H2-type" evidence="10">
    <location>
        <begin position="254"/>
        <end position="282"/>
    </location>
</feature>
<dbReference type="InterPro" id="IPR013087">
    <property type="entry name" value="Znf_C2H2_type"/>
</dbReference>
<organism evidence="11 12">
    <name type="scientific">Limulus polyphemus</name>
    <name type="common">Atlantic horseshoe crab</name>
    <dbReference type="NCBI Taxonomy" id="6850"/>
    <lineage>
        <taxon>Eukaryota</taxon>
        <taxon>Metazoa</taxon>
        <taxon>Ecdysozoa</taxon>
        <taxon>Arthropoda</taxon>
        <taxon>Chelicerata</taxon>
        <taxon>Merostomata</taxon>
        <taxon>Xiphosura</taxon>
        <taxon>Limulidae</taxon>
        <taxon>Limulus</taxon>
    </lineage>
</organism>
<reference evidence="12" key="1">
    <citation type="submission" date="2025-08" db="UniProtKB">
        <authorList>
            <consortium name="RefSeq"/>
        </authorList>
    </citation>
    <scope>IDENTIFICATION</scope>
    <source>
        <tissue evidence="12">Muscle</tissue>
    </source>
</reference>
<keyword evidence="11" id="KW-1185">Reference proteome</keyword>
<dbReference type="PROSITE" id="PS50157">
    <property type="entry name" value="ZINC_FINGER_C2H2_2"/>
    <property type="match status" value="9"/>
</dbReference>
<dbReference type="InterPro" id="IPR050636">
    <property type="entry name" value="C2H2-ZF_domain-containing"/>
</dbReference>
<dbReference type="RefSeq" id="XP_013777580.2">
    <property type="nucleotide sequence ID" value="XM_013922126.2"/>
</dbReference>
<keyword evidence="7" id="KW-0804">Transcription</keyword>
<dbReference type="Proteomes" id="UP000694941">
    <property type="component" value="Unplaced"/>
</dbReference>
<evidence type="ECO:0000256" key="8">
    <source>
        <dbReference type="ARBA" id="ARBA00023242"/>
    </source>
</evidence>
<evidence type="ECO:0000256" key="4">
    <source>
        <dbReference type="ARBA" id="ARBA00022771"/>
    </source>
</evidence>
<proteinExistence type="predicted"/>
<evidence type="ECO:0000256" key="5">
    <source>
        <dbReference type="ARBA" id="ARBA00022833"/>
    </source>
</evidence>
<keyword evidence="5" id="KW-0862">Zinc</keyword>
<evidence type="ECO:0000259" key="10">
    <source>
        <dbReference type="PROSITE" id="PS50157"/>
    </source>
</evidence>
<evidence type="ECO:0000256" key="3">
    <source>
        <dbReference type="ARBA" id="ARBA00022737"/>
    </source>
</evidence>
<dbReference type="InterPro" id="IPR036236">
    <property type="entry name" value="Znf_C2H2_sf"/>
</dbReference>
<feature type="domain" description="C2H2-type" evidence="10">
    <location>
        <begin position="197"/>
        <end position="225"/>
    </location>
</feature>
<dbReference type="InterPro" id="IPR041661">
    <property type="entry name" value="ZN622/Rei1/Reh1_Znf-C2H2"/>
</dbReference>
<evidence type="ECO:0000256" key="9">
    <source>
        <dbReference type="PROSITE-ProRule" id="PRU00042"/>
    </source>
</evidence>
<keyword evidence="6" id="KW-0805">Transcription regulation</keyword>
<dbReference type="PROSITE" id="PS00028">
    <property type="entry name" value="ZINC_FINGER_C2H2_1"/>
    <property type="match status" value="8"/>
</dbReference>
<protein>
    <submittedName>
        <fullName evidence="12">Zinc finger and BTB domain-containing protein 24-like</fullName>
    </submittedName>
</protein>
<feature type="domain" description="C2H2-type" evidence="10">
    <location>
        <begin position="127"/>
        <end position="154"/>
    </location>
</feature>
<sequence length="706" mass="79339">MKTAHKIVEPEKLYECPFCERHFFKRPSLLSHLKEHANGKIVCKKCGEMCDNEEAYSWHMEKHLEEYEFHCTQCNESFARRQQYEKHMMGHEKHGCTICGSNFSTKKDLMKHRQVVHDIHVKEEKKHLCTTCNKKFHRPTLLKIHQRVHTGEKPNKCSECDKNFRTSKALSIHMKTASHLKIAGKIDVEKVQLEKPYLCAQCGAKFCARQGLQRHMQQLHCDLRPFECPYCDYKCKCKTNLKRHIEFHTDKRRFVCEVCGAAFHAFATLKEHNAYVHSDARDYVCEQCGKGFKGRSGLKRHMRIHSDARPYLCYCGQSYKRMSHLKRHMVSSHHMQFKSKRVKKINSDDCSDGETNFSSQELSELTGISEGDINETSYDSLTVVLTNTDGLALTQLPWGPDDYILLKVPTTQEDNEASPSVSDAHSKNGTSTLKHFSTVLTTPLVSLLQNQGQTTGTLTASGGDLTRPEESTLSPTCFQSSIVQALPQHPSSPLPSNPESHFVPPSEYSLISNHSLPDTSSLVTLSAVPDDVSLNSLTGFTFNHSTPNISASKVLDHSLLPPLSQEVGKIQNFSLYEKLESGLMTHRPLSDLPQRLLSVSSRQDSVTVENTTTVWTTLPDQTTSDTTPVLDVDQCKSSTVDSDLLKLCNFPPTSSSHLPQVATSLFTCTVPSIPEHQISPELSPQQDIASFASQLDTGGVEQFVSI</sequence>
<evidence type="ECO:0000256" key="1">
    <source>
        <dbReference type="ARBA" id="ARBA00004123"/>
    </source>
</evidence>
<feature type="domain" description="C2H2-type" evidence="10">
    <location>
        <begin position="69"/>
        <end position="91"/>
    </location>
</feature>